<sequence>MLCSSNISQCRGETGKNDIQSLLSRFHWGNFVVGTDHDQAAMDVVQKFIADIFTQSRSIIKKELLPFQIVKSVENPRPKNTQKKHVPSLRPKAMHTTIYQLTKKIVQKLSSGKGILIPITPALCARIAMMRKWHVKKIDGTLKVDNDYWQLFDDLQDIRTSARRDNTTDPKVIAKRVAKAFSSMLEKDHKRHGSDPDEEIPEAAATTDDAAISYQADIDAALDARNQGQNPLPTAEGEGEQVESGELAETPQVGTTAS</sequence>
<evidence type="ECO:0000313" key="2">
    <source>
        <dbReference type="EMBL" id="KAJ7302191.1"/>
    </source>
</evidence>
<accession>A0AAD6YZG8</accession>
<protein>
    <submittedName>
        <fullName evidence="2">Uncharacterized protein</fullName>
    </submittedName>
</protein>
<dbReference type="AlphaFoldDB" id="A0AAD6YZG8"/>
<dbReference type="Proteomes" id="UP001218218">
    <property type="component" value="Unassembled WGS sequence"/>
</dbReference>
<feature type="region of interest" description="Disordered" evidence="1">
    <location>
        <begin position="185"/>
        <end position="258"/>
    </location>
</feature>
<reference evidence="2" key="1">
    <citation type="submission" date="2023-03" db="EMBL/GenBank/DDBJ databases">
        <title>Massive genome expansion in bonnet fungi (Mycena s.s.) driven by repeated elements and novel gene families across ecological guilds.</title>
        <authorList>
            <consortium name="Lawrence Berkeley National Laboratory"/>
            <person name="Harder C.B."/>
            <person name="Miyauchi S."/>
            <person name="Viragh M."/>
            <person name="Kuo A."/>
            <person name="Thoen E."/>
            <person name="Andreopoulos B."/>
            <person name="Lu D."/>
            <person name="Skrede I."/>
            <person name="Drula E."/>
            <person name="Henrissat B."/>
            <person name="Morin E."/>
            <person name="Kohler A."/>
            <person name="Barry K."/>
            <person name="LaButti K."/>
            <person name="Morin E."/>
            <person name="Salamov A."/>
            <person name="Lipzen A."/>
            <person name="Mereny Z."/>
            <person name="Hegedus B."/>
            <person name="Baldrian P."/>
            <person name="Stursova M."/>
            <person name="Weitz H."/>
            <person name="Taylor A."/>
            <person name="Grigoriev I.V."/>
            <person name="Nagy L.G."/>
            <person name="Martin F."/>
            <person name="Kauserud H."/>
        </authorList>
    </citation>
    <scope>NUCLEOTIDE SEQUENCE</scope>
    <source>
        <strain evidence="2">CBHHK002</strain>
    </source>
</reference>
<comment type="caution">
    <text evidence="2">The sequence shown here is derived from an EMBL/GenBank/DDBJ whole genome shotgun (WGS) entry which is preliminary data.</text>
</comment>
<gene>
    <name evidence="2" type="ORF">DFH08DRAFT_826817</name>
</gene>
<name>A0AAD6YZG8_9AGAR</name>
<organism evidence="2 3">
    <name type="scientific">Mycena albidolilacea</name>
    <dbReference type="NCBI Taxonomy" id="1033008"/>
    <lineage>
        <taxon>Eukaryota</taxon>
        <taxon>Fungi</taxon>
        <taxon>Dikarya</taxon>
        <taxon>Basidiomycota</taxon>
        <taxon>Agaricomycotina</taxon>
        <taxon>Agaricomycetes</taxon>
        <taxon>Agaricomycetidae</taxon>
        <taxon>Agaricales</taxon>
        <taxon>Marasmiineae</taxon>
        <taxon>Mycenaceae</taxon>
        <taxon>Mycena</taxon>
    </lineage>
</organism>
<keyword evidence="3" id="KW-1185">Reference proteome</keyword>
<dbReference type="EMBL" id="JARIHO010000119">
    <property type="protein sequence ID" value="KAJ7302191.1"/>
    <property type="molecule type" value="Genomic_DNA"/>
</dbReference>
<evidence type="ECO:0000256" key="1">
    <source>
        <dbReference type="SAM" id="MobiDB-lite"/>
    </source>
</evidence>
<proteinExistence type="predicted"/>
<evidence type="ECO:0000313" key="3">
    <source>
        <dbReference type="Proteomes" id="UP001218218"/>
    </source>
</evidence>